<protein>
    <submittedName>
        <fullName evidence="1">Uncharacterized protein</fullName>
    </submittedName>
</protein>
<dbReference type="Proteomes" id="UP000070134">
    <property type="component" value="Chromosome"/>
</dbReference>
<proteinExistence type="predicted"/>
<evidence type="ECO:0000313" key="1">
    <source>
        <dbReference type="EMBL" id="AMM31936.1"/>
    </source>
</evidence>
<sequence length="89" mass="8836">MSGVEVAEGSTEESVEAGVALIVTVTVGIGEGHSVVAVALGLADAAFPTEAVGCAEHPAKANALSATAARTFFILPPKIELSALSSESR</sequence>
<evidence type="ECO:0000313" key="2">
    <source>
        <dbReference type="Proteomes" id="UP000070134"/>
    </source>
</evidence>
<accession>A0A126ZYI2</accession>
<dbReference type="RefSeq" id="WP_229710829.1">
    <property type="nucleotide sequence ID" value="NZ_BJMO01000065.1"/>
</dbReference>
<organism evidence="1 2">
    <name type="scientific">Sinomonas atrocyanea</name>
    <dbReference type="NCBI Taxonomy" id="37927"/>
    <lineage>
        <taxon>Bacteria</taxon>
        <taxon>Bacillati</taxon>
        <taxon>Actinomycetota</taxon>
        <taxon>Actinomycetes</taxon>
        <taxon>Micrococcales</taxon>
        <taxon>Micrococcaceae</taxon>
        <taxon>Sinomonas</taxon>
    </lineage>
</organism>
<dbReference type="KEGG" id="satk:SA2016_1256"/>
<dbReference type="AlphaFoldDB" id="A0A126ZYI2"/>
<reference evidence="1 2" key="1">
    <citation type="submission" date="2016-02" db="EMBL/GenBank/DDBJ databases">
        <title>Complete genome of Sinomonas atrocyanea KCTC 3377.</title>
        <authorList>
            <person name="Kim K.M."/>
        </authorList>
    </citation>
    <scope>NUCLEOTIDE SEQUENCE [LARGE SCALE GENOMIC DNA]</scope>
    <source>
        <strain evidence="1 2">KCTC 3377</strain>
    </source>
</reference>
<dbReference type="STRING" id="37927.SA2016_1256"/>
<name>A0A126ZYI2_9MICC</name>
<keyword evidence="2" id="KW-1185">Reference proteome</keyword>
<gene>
    <name evidence="1" type="ORF">SA2016_1256</name>
</gene>
<dbReference type="EMBL" id="CP014518">
    <property type="protein sequence ID" value="AMM31936.1"/>
    <property type="molecule type" value="Genomic_DNA"/>
</dbReference>